<dbReference type="Proteomes" id="UP000001176">
    <property type="component" value="Plasmid pGDIPal5I"/>
</dbReference>
<dbReference type="EMBL" id="AM889287">
    <property type="protein sequence ID" value="CAP57846.1"/>
    <property type="molecule type" value="Genomic_DNA"/>
</dbReference>
<sequence length="271" mass="30506">MRLTMLDKILKRVSRAGAVASPVQLPPDGGVMDEPTHDRVAVLSGKRSQREVAQLRSELNFWRLMAGGLVVGMIVTSMGWRRADDRYANDVRIAWVKVAPDGRSEAQLWSDGGNPNRFFEPFINSALINFVEHRFRHIRATIVSDYGLAAMFMTPQLQRDFLDNDHAAQEATDFEASGNGGEYSIIVKAIDHSTMVDPDAANRNSVIVDSTVYVTQHWLDGSHKDEQKIVKLTWKMIPLANLQRDWKQLQENGPGVQILAYHMVTALNQEH</sequence>
<dbReference type="AlphaFoldDB" id="A9HSZ9"/>
<evidence type="ECO:0008006" key="3">
    <source>
        <dbReference type="Google" id="ProtNLM"/>
    </source>
</evidence>
<geneLocation type="plasmid" evidence="1 2">
    <name>pGDIPal5I</name>
</geneLocation>
<evidence type="ECO:0000313" key="1">
    <source>
        <dbReference type="EMBL" id="CAP57846.1"/>
    </source>
</evidence>
<dbReference type="KEGG" id="gdi:GDI3882"/>
<proteinExistence type="predicted"/>
<gene>
    <name evidence="1" type="ordered locus">GDI3882</name>
</gene>
<protein>
    <recommendedName>
        <fullName evidence="3">Bacterial virulence protein VirB8 domain-containing protein</fullName>
    </recommendedName>
</protein>
<keyword evidence="2" id="KW-1185">Reference proteome</keyword>
<reference evidence="2" key="1">
    <citation type="journal article" date="2009" name="BMC Genomics">
        <title>Complete genome sequence of the sugarcane nitrogen-fixing endophyte Gluconacetobacter diazotrophicus Pal5.</title>
        <authorList>
            <person name="Bertalan M."/>
            <person name="Albano R."/>
            <person name="Padua V."/>
            <person name="Rouws L."/>
            <person name="Rojas C."/>
            <person name="Hemerly A."/>
            <person name="Teixeira K."/>
            <person name="Schwab S."/>
            <person name="Araujo J."/>
            <person name="Oliveira A."/>
            <person name="Franca L."/>
            <person name="Magalhaes V."/>
            <person name="Alqueres S."/>
            <person name="Cardoso A."/>
            <person name="Almeida W."/>
            <person name="Loureiro M.M."/>
            <person name="Nogueira E."/>
            <person name="Cidade D."/>
            <person name="Oliveira D."/>
            <person name="Simao T."/>
            <person name="Macedo J."/>
            <person name="Valadao A."/>
            <person name="Dreschsel M."/>
            <person name="Freitas F."/>
            <person name="Vidal M."/>
            <person name="Guedes H."/>
            <person name="Rodrigues E."/>
            <person name="Meneses C."/>
            <person name="Brioso P."/>
            <person name="Pozzer L."/>
            <person name="Figueiredo D."/>
            <person name="Montano H."/>
            <person name="Junior J."/>
            <person name="Filho G."/>
            <person name="Flores V."/>
            <person name="Ferreira B."/>
            <person name="Branco A."/>
            <person name="Gonzalez P."/>
            <person name="Guillobel H."/>
            <person name="Lemos M."/>
            <person name="Seibel L."/>
            <person name="Macedo J."/>
            <person name="Alves-Ferreira M."/>
            <person name="Sachetto-Martins G."/>
            <person name="Coelho A."/>
            <person name="Santos E."/>
            <person name="Amaral G."/>
            <person name="Neves A."/>
            <person name="Pacheco A.B."/>
            <person name="Carvalho D."/>
            <person name="Lery L."/>
            <person name="Bisch P."/>
            <person name="Rossle S.C."/>
            <person name="Urmenyi T."/>
            <person name="Kruger W.V."/>
            <person name="Martins O."/>
            <person name="Baldani J.I."/>
            <person name="Ferreira P.C."/>
        </authorList>
    </citation>
    <scope>NUCLEOTIDE SEQUENCE [LARGE SCALE GENOMIC DNA]</scope>
    <source>
        <strain evidence="2">ATCC 49037 / DSM 5601 / CCUG 37298 / CIP 103539 / LMG 7603 / PAl5</strain>
        <plasmid evidence="2">pGDIPal5I</plasmid>
    </source>
</reference>
<accession>A9HSZ9</accession>
<evidence type="ECO:0000313" key="2">
    <source>
        <dbReference type="Proteomes" id="UP000001176"/>
    </source>
</evidence>
<name>A9HSZ9_GLUDA</name>
<organism evidence="1 2">
    <name type="scientific">Gluconacetobacter diazotrophicus (strain ATCC 49037 / DSM 5601 / CCUG 37298 / CIP 103539 / LMG 7603 / PAl5)</name>
    <dbReference type="NCBI Taxonomy" id="272568"/>
    <lineage>
        <taxon>Bacteria</taxon>
        <taxon>Pseudomonadati</taxon>
        <taxon>Pseudomonadota</taxon>
        <taxon>Alphaproteobacteria</taxon>
        <taxon>Acetobacterales</taxon>
        <taxon>Acetobacteraceae</taxon>
        <taxon>Gluconacetobacter</taxon>
    </lineage>
</organism>
<keyword evidence="1" id="KW-0614">Plasmid</keyword>